<feature type="domain" description="VOC" evidence="2">
    <location>
        <begin position="19"/>
        <end position="149"/>
    </location>
</feature>
<proteinExistence type="predicted"/>
<evidence type="ECO:0000259" key="2">
    <source>
        <dbReference type="PROSITE" id="PS51819"/>
    </source>
</evidence>
<dbReference type="GO" id="GO:0046491">
    <property type="term" value="P:L-methylmalonyl-CoA metabolic process"/>
    <property type="evidence" value="ECO:0007669"/>
    <property type="project" value="TreeGrafter"/>
</dbReference>
<evidence type="ECO:0000313" key="4">
    <source>
        <dbReference type="Proteomes" id="UP000239203"/>
    </source>
</evidence>
<dbReference type="Gene3D" id="3.10.180.10">
    <property type="entry name" value="2,3-Dihydroxybiphenyl 1,2-Dioxygenase, domain 1"/>
    <property type="match status" value="1"/>
</dbReference>
<organism evidence="3 4">
    <name type="scientific">Actinokineospora auranticolor</name>
    <dbReference type="NCBI Taxonomy" id="155976"/>
    <lineage>
        <taxon>Bacteria</taxon>
        <taxon>Bacillati</taxon>
        <taxon>Actinomycetota</taxon>
        <taxon>Actinomycetes</taxon>
        <taxon>Pseudonocardiales</taxon>
        <taxon>Pseudonocardiaceae</taxon>
        <taxon>Actinokineospora</taxon>
    </lineage>
</organism>
<dbReference type="OrthoDB" id="9794917at2"/>
<dbReference type="GO" id="GO:0016829">
    <property type="term" value="F:lyase activity"/>
    <property type="evidence" value="ECO:0007669"/>
    <property type="project" value="UniProtKB-KW"/>
</dbReference>
<accession>A0A2S6GYF3</accession>
<evidence type="ECO:0000256" key="1">
    <source>
        <dbReference type="ARBA" id="ARBA00022723"/>
    </source>
</evidence>
<comment type="caution">
    <text evidence="3">The sequence shown here is derived from an EMBL/GenBank/DDBJ whole genome shotgun (WGS) entry which is preliminary data.</text>
</comment>
<dbReference type="GO" id="GO:0046872">
    <property type="term" value="F:metal ion binding"/>
    <property type="evidence" value="ECO:0007669"/>
    <property type="project" value="UniProtKB-KW"/>
</dbReference>
<dbReference type="InterPro" id="IPR051785">
    <property type="entry name" value="MMCE/EMCE_epimerase"/>
</dbReference>
<dbReference type="RefSeq" id="WP_104477014.1">
    <property type="nucleotide sequence ID" value="NZ_CP154825.1"/>
</dbReference>
<name>A0A2S6GYF3_9PSEU</name>
<gene>
    <name evidence="3" type="ORF">CLV40_102117</name>
</gene>
<dbReference type="AlphaFoldDB" id="A0A2S6GYF3"/>
<keyword evidence="1" id="KW-0479">Metal-binding</keyword>
<dbReference type="Pfam" id="PF00903">
    <property type="entry name" value="Glyoxalase"/>
    <property type="match status" value="1"/>
</dbReference>
<sequence>MTLTAGETVEAAQRALVRQVKQVSAAVSVSNLDDSIAWYADNLGFEVVTRQDFPAINARVAYIRNRKVVLELVQAEPAVRIHRPAPPFNYVVQGFAQLSLYVDDIATAKAQALAQGLSLVSDIVSAPDLGVQVFLLQDLDGNLIEVAQASWLAAGSAAAEESE</sequence>
<dbReference type="GO" id="GO:0004493">
    <property type="term" value="F:methylmalonyl-CoA epimerase activity"/>
    <property type="evidence" value="ECO:0007669"/>
    <property type="project" value="TreeGrafter"/>
</dbReference>
<dbReference type="Proteomes" id="UP000239203">
    <property type="component" value="Unassembled WGS sequence"/>
</dbReference>
<dbReference type="SUPFAM" id="SSF54593">
    <property type="entry name" value="Glyoxalase/Bleomycin resistance protein/Dihydroxybiphenyl dioxygenase"/>
    <property type="match status" value="1"/>
</dbReference>
<dbReference type="GO" id="GO:0051213">
    <property type="term" value="F:dioxygenase activity"/>
    <property type="evidence" value="ECO:0007669"/>
    <property type="project" value="UniProtKB-KW"/>
</dbReference>
<dbReference type="InterPro" id="IPR037523">
    <property type="entry name" value="VOC_core"/>
</dbReference>
<keyword evidence="4" id="KW-1185">Reference proteome</keyword>
<dbReference type="PROSITE" id="PS51819">
    <property type="entry name" value="VOC"/>
    <property type="match status" value="1"/>
</dbReference>
<keyword evidence="3" id="KW-0560">Oxidoreductase</keyword>
<dbReference type="InterPro" id="IPR004360">
    <property type="entry name" value="Glyas_Fos-R_dOase_dom"/>
</dbReference>
<protein>
    <submittedName>
        <fullName evidence="3">Catechol 2,3-dioxygenase-like lactoylglutathione lyase family enzyme</fullName>
    </submittedName>
</protein>
<evidence type="ECO:0000313" key="3">
    <source>
        <dbReference type="EMBL" id="PPK70206.1"/>
    </source>
</evidence>
<dbReference type="EMBL" id="PTIX01000002">
    <property type="protein sequence ID" value="PPK70206.1"/>
    <property type="molecule type" value="Genomic_DNA"/>
</dbReference>
<dbReference type="CDD" id="cd06587">
    <property type="entry name" value="VOC"/>
    <property type="match status" value="1"/>
</dbReference>
<keyword evidence="3" id="KW-0456">Lyase</keyword>
<dbReference type="PANTHER" id="PTHR43048">
    <property type="entry name" value="METHYLMALONYL-COA EPIMERASE"/>
    <property type="match status" value="1"/>
</dbReference>
<dbReference type="PANTHER" id="PTHR43048:SF3">
    <property type="entry name" value="METHYLMALONYL-COA EPIMERASE, MITOCHONDRIAL"/>
    <property type="match status" value="1"/>
</dbReference>
<dbReference type="InterPro" id="IPR029068">
    <property type="entry name" value="Glyas_Bleomycin-R_OHBP_Dase"/>
</dbReference>
<keyword evidence="3" id="KW-0223">Dioxygenase</keyword>
<reference evidence="3 4" key="1">
    <citation type="submission" date="2018-02" db="EMBL/GenBank/DDBJ databases">
        <title>Genomic Encyclopedia of Archaeal and Bacterial Type Strains, Phase II (KMG-II): from individual species to whole genera.</title>
        <authorList>
            <person name="Goeker M."/>
        </authorList>
    </citation>
    <scope>NUCLEOTIDE SEQUENCE [LARGE SCALE GENOMIC DNA]</scope>
    <source>
        <strain evidence="3 4">YU 961-1</strain>
    </source>
</reference>